<protein>
    <recommendedName>
        <fullName evidence="2">Carboxypeptidase regulatory-like domain-containing protein</fullName>
    </recommendedName>
</protein>
<dbReference type="InterPro" id="IPR013783">
    <property type="entry name" value="Ig-like_fold"/>
</dbReference>
<proteinExistence type="predicted"/>
<dbReference type="Proteomes" id="UP000886111">
    <property type="component" value="Unassembled WGS sequence"/>
</dbReference>
<evidence type="ECO:0000313" key="1">
    <source>
        <dbReference type="EMBL" id="HHE54397.1"/>
    </source>
</evidence>
<name>A0A7V5H2C8_CALAY</name>
<accession>A0A7V5H2C8</accession>
<dbReference type="AlphaFoldDB" id="A0A7V5H2C8"/>
<dbReference type="EMBL" id="DRTD01000097">
    <property type="protein sequence ID" value="HHE54397.1"/>
    <property type="molecule type" value="Genomic_DNA"/>
</dbReference>
<comment type="caution">
    <text evidence="1">The sequence shown here is derived from an EMBL/GenBank/DDBJ whole genome shotgun (WGS) entry which is preliminary data.</text>
</comment>
<gene>
    <name evidence="1" type="ORF">ENL21_01345</name>
</gene>
<evidence type="ECO:0008006" key="2">
    <source>
        <dbReference type="Google" id="ProtNLM"/>
    </source>
</evidence>
<sequence>MAFKLKRIVILFFLLFVIRCDAPRNNPLDINNPRRELGLIEGRVLTQSLPYKPLPMTNIRFTGDGRWTQCNEQGKFKLDNIKRQPGWLFFEKLGYHRDSLYIDWQGSKAKVVEMHLNALPVVDSLLFYSSITNRYPNVQKLELFIKAWLWDQDNDVDSVFLVCPTLKAALNLRFNATEKFFERERISLNELNLELPDEIIGHSFVLRVKDLQGRQMDLAQTQVERIIREEVDLKSPAGNEVVSTMPTLRWQPLNLDYHFSYTVEVRTNEVDPQLVWFKKGLAPTTSSIEVDQPLPKTPINQYIWAVWVIDRFGNRARSKFKSFQVE</sequence>
<reference evidence="1" key="1">
    <citation type="journal article" date="2020" name="mSystems">
        <title>Genome- and Community-Level Interaction Insights into Carbon Utilization and Element Cycling Functions of Hydrothermarchaeota in Hydrothermal Sediment.</title>
        <authorList>
            <person name="Zhou Z."/>
            <person name="Liu Y."/>
            <person name="Xu W."/>
            <person name="Pan J."/>
            <person name="Luo Z.H."/>
            <person name="Li M."/>
        </authorList>
    </citation>
    <scope>NUCLEOTIDE SEQUENCE [LARGE SCALE GENOMIC DNA]</scope>
    <source>
        <strain evidence="1">HyVt-76</strain>
    </source>
</reference>
<dbReference type="Gene3D" id="2.60.40.10">
    <property type="entry name" value="Immunoglobulins"/>
    <property type="match status" value="1"/>
</dbReference>
<organism evidence="1">
    <name type="scientific">Caldithrix abyssi</name>
    <dbReference type="NCBI Taxonomy" id="187145"/>
    <lineage>
        <taxon>Bacteria</taxon>
        <taxon>Pseudomonadati</taxon>
        <taxon>Calditrichota</taxon>
        <taxon>Calditrichia</taxon>
        <taxon>Calditrichales</taxon>
        <taxon>Calditrichaceae</taxon>
        <taxon>Caldithrix</taxon>
    </lineage>
</organism>